<dbReference type="Pfam" id="PF03649">
    <property type="entry name" value="UPF0014"/>
    <property type="match status" value="1"/>
</dbReference>
<gene>
    <name evidence="2" type="ORF">E1284_25445</name>
</gene>
<dbReference type="AlphaFoldDB" id="A0A4R4NRN3"/>
<organism evidence="2 3">
    <name type="scientific">Actinomadura bangladeshensis</name>
    <dbReference type="NCBI Taxonomy" id="453573"/>
    <lineage>
        <taxon>Bacteria</taxon>
        <taxon>Bacillati</taxon>
        <taxon>Actinomycetota</taxon>
        <taxon>Actinomycetes</taxon>
        <taxon>Streptosporangiales</taxon>
        <taxon>Thermomonosporaceae</taxon>
        <taxon>Actinomadura</taxon>
    </lineage>
</organism>
<proteinExistence type="predicted"/>
<dbReference type="OrthoDB" id="3212530at2"/>
<keyword evidence="3" id="KW-1185">Reference proteome</keyword>
<accession>A0A4R4NRN3</accession>
<feature type="transmembrane region" description="Helical" evidence="1">
    <location>
        <begin position="44"/>
        <end position="64"/>
    </location>
</feature>
<feature type="transmembrane region" description="Helical" evidence="1">
    <location>
        <begin position="76"/>
        <end position="97"/>
    </location>
</feature>
<reference evidence="2 3" key="1">
    <citation type="submission" date="2019-03" db="EMBL/GenBank/DDBJ databases">
        <title>Draft genome sequences of novel Actinobacteria.</title>
        <authorList>
            <person name="Sahin N."/>
            <person name="Ay H."/>
            <person name="Saygin H."/>
        </authorList>
    </citation>
    <scope>NUCLEOTIDE SEQUENCE [LARGE SCALE GENOMIC DNA]</scope>
    <source>
        <strain evidence="2 3">DSM 45347</strain>
    </source>
</reference>
<keyword evidence="1" id="KW-0812">Transmembrane</keyword>
<evidence type="ECO:0000256" key="1">
    <source>
        <dbReference type="SAM" id="Phobius"/>
    </source>
</evidence>
<dbReference type="InterPro" id="IPR005226">
    <property type="entry name" value="UPF0014_fam"/>
</dbReference>
<evidence type="ECO:0000313" key="2">
    <source>
        <dbReference type="EMBL" id="TDC12035.1"/>
    </source>
</evidence>
<evidence type="ECO:0000313" key="3">
    <source>
        <dbReference type="Proteomes" id="UP000295431"/>
    </source>
</evidence>
<dbReference type="Proteomes" id="UP000295431">
    <property type="component" value="Unassembled WGS sequence"/>
</dbReference>
<protein>
    <submittedName>
        <fullName evidence="2">Uncharacterized protein</fullName>
    </submittedName>
</protein>
<dbReference type="EMBL" id="SMJW01000148">
    <property type="protein sequence ID" value="TDC12035.1"/>
    <property type="molecule type" value="Genomic_DNA"/>
</dbReference>
<sequence>MSHLTPQPPQVPRYRGFNRVGGPYGISIGPFGRRVSAAPAAGPLLALVLGSLAVVAAVLARLGVLLGGADPVEAGAVQLLVLIGLLAIESAAVLITLELVARGRIDRAGSYRRL</sequence>
<name>A0A4R4NRN3_9ACTN</name>
<keyword evidence="1" id="KW-0472">Membrane</keyword>
<keyword evidence="1" id="KW-1133">Transmembrane helix</keyword>
<comment type="caution">
    <text evidence="2">The sequence shown here is derived from an EMBL/GenBank/DDBJ whole genome shotgun (WGS) entry which is preliminary data.</text>
</comment>